<keyword evidence="5 7" id="KW-1133">Transmembrane helix</keyword>
<dbReference type="InterPro" id="IPR039421">
    <property type="entry name" value="Type_1_exporter"/>
</dbReference>
<dbReference type="PANTHER" id="PTHR43394:SF1">
    <property type="entry name" value="ATP-BINDING CASSETTE SUB-FAMILY B MEMBER 10, MITOCHONDRIAL"/>
    <property type="match status" value="1"/>
</dbReference>
<feature type="transmembrane region" description="Helical" evidence="7">
    <location>
        <begin position="261"/>
        <end position="283"/>
    </location>
</feature>
<feature type="transmembrane region" description="Helical" evidence="7">
    <location>
        <begin position="78"/>
        <end position="102"/>
    </location>
</feature>
<dbReference type="InterPro" id="IPR036640">
    <property type="entry name" value="ABC1_TM_sf"/>
</dbReference>
<organism evidence="10 11">
    <name type="scientific">Arthrobacter liuii</name>
    <dbReference type="NCBI Taxonomy" id="1476996"/>
    <lineage>
        <taxon>Bacteria</taxon>
        <taxon>Bacillati</taxon>
        <taxon>Actinomycetota</taxon>
        <taxon>Actinomycetes</taxon>
        <taxon>Micrococcales</taxon>
        <taxon>Micrococcaceae</taxon>
        <taxon>Arthrobacter</taxon>
    </lineage>
</organism>
<dbReference type="Pfam" id="PF00664">
    <property type="entry name" value="ABC_membrane"/>
    <property type="match status" value="1"/>
</dbReference>
<dbReference type="SUPFAM" id="SSF52540">
    <property type="entry name" value="P-loop containing nucleoside triphosphate hydrolases"/>
    <property type="match status" value="1"/>
</dbReference>
<comment type="caution">
    <text evidence="10">The sequence shown here is derived from an EMBL/GenBank/DDBJ whole genome shotgun (WGS) entry which is preliminary data.</text>
</comment>
<feature type="transmembrane region" description="Helical" evidence="7">
    <location>
        <begin position="40"/>
        <end position="58"/>
    </location>
</feature>
<feature type="transmembrane region" description="Helical" evidence="7">
    <location>
        <begin position="181"/>
        <end position="200"/>
    </location>
</feature>
<dbReference type="EMBL" id="BMFW01000027">
    <property type="protein sequence ID" value="GGI00604.1"/>
    <property type="molecule type" value="Genomic_DNA"/>
</dbReference>
<reference evidence="11" key="1">
    <citation type="journal article" date="2019" name="Int. J. Syst. Evol. Microbiol.">
        <title>The Global Catalogue of Microorganisms (GCM) 10K type strain sequencing project: providing services to taxonomists for standard genome sequencing and annotation.</title>
        <authorList>
            <consortium name="The Broad Institute Genomics Platform"/>
            <consortium name="The Broad Institute Genome Sequencing Center for Infectious Disease"/>
            <person name="Wu L."/>
            <person name="Ma J."/>
        </authorList>
    </citation>
    <scope>NUCLEOTIDE SEQUENCE [LARGE SCALE GENOMIC DNA]</scope>
    <source>
        <strain evidence="11">CGMCC 1.12778</strain>
    </source>
</reference>
<evidence type="ECO:0000313" key="10">
    <source>
        <dbReference type="EMBL" id="GGI00604.1"/>
    </source>
</evidence>
<feature type="domain" description="ABC transporter" evidence="8">
    <location>
        <begin position="363"/>
        <end position="598"/>
    </location>
</feature>
<dbReference type="Pfam" id="PF00005">
    <property type="entry name" value="ABC_tran"/>
    <property type="match status" value="1"/>
</dbReference>
<dbReference type="InterPro" id="IPR011527">
    <property type="entry name" value="ABC1_TM_dom"/>
</dbReference>
<dbReference type="SMART" id="SM00382">
    <property type="entry name" value="AAA"/>
    <property type="match status" value="1"/>
</dbReference>
<dbReference type="PROSITE" id="PS50893">
    <property type="entry name" value="ABC_TRANSPORTER_2"/>
    <property type="match status" value="1"/>
</dbReference>
<protein>
    <submittedName>
        <fullName evidence="10">Multidrug ABC transporter ATP-binding protein</fullName>
    </submittedName>
</protein>
<proteinExistence type="predicted"/>
<evidence type="ECO:0000256" key="3">
    <source>
        <dbReference type="ARBA" id="ARBA00022741"/>
    </source>
</evidence>
<evidence type="ECO:0000259" key="9">
    <source>
        <dbReference type="PROSITE" id="PS50929"/>
    </source>
</evidence>
<evidence type="ECO:0000256" key="7">
    <source>
        <dbReference type="SAM" id="Phobius"/>
    </source>
</evidence>
<feature type="domain" description="ABC transmembrane type-1" evidence="9">
    <location>
        <begin position="42"/>
        <end position="324"/>
    </location>
</feature>
<dbReference type="Proteomes" id="UP000643279">
    <property type="component" value="Unassembled WGS sequence"/>
</dbReference>
<dbReference type="PROSITE" id="PS50929">
    <property type="entry name" value="ABC_TM1F"/>
    <property type="match status" value="1"/>
</dbReference>
<dbReference type="InterPro" id="IPR027417">
    <property type="entry name" value="P-loop_NTPase"/>
</dbReference>
<feature type="transmembrane region" description="Helical" evidence="7">
    <location>
        <begin position="295"/>
        <end position="322"/>
    </location>
</feature>
<keyword evidence="2 7" id="KW-0812">Transmembrane</keyword>
<evidence type="ECO:0000256" key="6">
    <source>
        <dbReference type="ARBA" id="ARBA00023136"/>
    </source>
</evidence>
<dbReference type="PROSITE" id="PS00211">
    <property type="entry name" value="ABC_TRANSPORTER_1"/>
    <property type="match status" value="1"/>
</dbReference>
<dbReference type="SUPFAM" id="SSF90123">
    <property type="entry name" value="ABC transporter transmembrane region"/>
    <property type="match status" value="1"/>
</dbReference>
<dbReference type="InterPro" id="IPR003439">
    <property type="entry name" value="ABC_transporter-like_ATP-bd"/>
</dbReference>
<dbReference type="InterPro" id="IPR017871">
    <property type="entry name" value="ABC_transporter-like_CS"/>
</dbReference>
<dbReference type="PANTHER" id="PTHR43394">
    <property type="entry name" value="ATP-DEPENDENT PERMEASE MDL1, MITOCHONDRIAL"/>
    <property type="match status" value="1"/>
</dbReference>
<keyword evidence="3" id="KW-0547">Nucleotide-binding</keyword>
<dbReference type="InterPro" id="IPR003593">
    <property type="entry name" value="AAA+_ATPase"/>
</dbReference>
<keyword evidence="4 10" id="KW-0067">ATP-binding</keyword>
<accession>A0ABQ2AX14</accession>
<keyword evidence="11" id="KW-1185">Reference proteome</keyword>
<comment type="subcellular location">
    <subcellularLocation>
        <location evidence="1">Cell membrane</location>
        <topology evidence="1">Multi-pass membrane protein</topology>
    </subcellularLocation>
</comment>
<feature type="transmembrane region" description="Helical" evidence="7">
    <location>
        <begin position="152"/>
        <end position="175"/>
    </location>
</feature>
<evidence type="ECO:0000256" key="2">
    <source>
        <dbReference type="ARBA" id="ARBA00022692"/>
    </source>
</evidence>
<evidence type="ECO:0000259" key="8">
    <source>
        <dbReference type="PROSITE" id="PS50893"/>
    </source>
</evidence>
<dbReference type="GO" id="GO:0005524">
    <property type="term" value="F:ATP binding"/>
    <property type="evidence" value="ECO:0007669"/>
    <property type="project" value="UniProtKB-KW"/>
</dbReference>
<dbReference type="CDD" id="cd18548">
    <property type="entry name" value="ABC_6TM_Tm287_like"/>
    <property type="match status" value="1"/>
</dbReference>
<evidence type="ECO:0000313" key="11">
    <source>
        <dbReference type="Proteomes" id="UP000643279"/>
    </source>
</evidence>
<evidence type="ECO:0000256" key="5">
    <source>
        <dbReference type="ARBA" id="ARBA00022989"/>
    </source>
</evidence>
<gene>
    <name evidence="10" type="ORF">GCM10007170_38130</name>
</gene>
<evidence type="ECO:0000256" key="1">
    <source>
        <dbReference type="ARBA" id="ARBA00004651"/>
    </source>
</evidence>
<keyword evidence="6 7" id="KW-0472">Membrane</keyword>
<dbReference type="Gene3D" id="3.40.50.300">
    <property type="entry name" value="P-loop containing nucleotide triphosphate hydrolases"/>
    <property type="match status" value="1"/>
</dbReference>
<evidence type="ECO:0000256" key="4">
    <source>
        <dbReference type="ARBA" id="ARBA00022840"/>
    </source>
</evidence>
<sequence length="606" mass="65737">MALSGRTLTFATTFVDTSYTLEPPMLWKLLVEYLRPHRPLLIAVVVFQLAQSIASLYLPTLNADIIDQGVARGDTGYILSTGSFMLLITLAQIACAVVAVYFGAKAAMGLGRDLRGAIFERVGGFSEQEVTRFGAPSLITRSTNDVQQVQQLVLMSATLMVAAPMLSIGGVIMAIRQDAQLSWLIAVCVPVLLIAVGLIVTRMVPLFRKMQARIDTVNRVLREQLTGIRVVRAFVREDMETERFAGANADVTDVALRAGRLMALMFPTVMLILNISSVAVIWFGSFRIEDGSMQVGTLIAFLSYLMQILMSVMMATFMAVMIPRASVSADRIGEVLGTSSSVLPPENPVTSADFAGKPRRGELEMRDVGFAYPGADQPVLSGISFTARAGETTAIIGSTGSGKTTLVNLMPRLFDVTSGAVLIDGVDIRDLDPDLLWGHIGLVPQRPYLFSGTVRSNLLYGNPDATEDELWTALEIAQARDFVERMDEGLDAPISQGGTNVSGGQRQRLAIARALVKRPELYIFDDSFSSLDTGTDARLRQALKRNTAGATMVIIAQRVSSIVDADQILVLDDGRIVAHGTHHELLQTSETYREIVSSQLAAEETV</sequence>
<name>A0ABQ2AX14_9MICC</name>
<dbReference type="Gene3D" id="1.20.1560.10">
    <property type="entry name" value="ABC transporter type 1, transmembrane domain"/>
    <property type="match status" value="1"/>
</dbReference>